<dbReference type="EMBL" id="JAAXLA010000014">
    <property type="protein sequence ID" value="NMH97666.1"/>
    <property type="molecule type" value="Genomic_DNA"/>
</dbReference>
<dbReference type="Pfam" id="PF01258">
    <property type="entry name" value="zf-dskA_traR"/>
    <property type="match status" value="1"/>
</dbReference>
<evidence type="ECO:0000256" key="2">
    <source>
        <dbReference type="ARBA" id="ARBA00022771"/>
    </source>
</evidence>
<evidence type="ECO:0000313" key="6">
    <source>
        <dbReference type="EMBL" id="NMH97666.1"/>
    </source>
</evidence>
<dbReference type="Proteomes" id="UP000820669">
    <property type="component" value="Unassembled WGS sequence"/>
</dbReference>
<evidence type="ECO:0000313" key="7">
    <source>
        <dbReference type="Proteomes" id="UP000820669"/>
    </source>
</evidence>
<protein>
    <submittedName>
        <fullName evidence="6">Dksa/trar family transcriptional regulator</fullName>
    </submittedName>
</protein>
<evidence type="ECO:0000259" key="5">
    <source>
        <dbReference type="Pfam" id="PF01258"/>
    </source>
</evidence>
<dbReference type="InterPro" id="IPR000962">
    <property type="entry name" value="Znf_DskA_TraR"/>
</dbReference>
<keyword evidence="3" id="KW-0862">Zinc</keyword>
<feature type="domain" description="Zinc finger DksA/TraR C4-type" evidence="5">
    <location>
        <begin position="82"/>
        <end position="115"/>
    </location>
</feature>
<dbReference type="PANTHER" id="PTHR33823">
    <property type="entry name" value="RNA POLYMERASE-BINDING TRANSCRIPTION FACTOR DKSA-RELATED"/>
    <property type="match status" value="1"/>
</dbReference>
<sequence length="118" mass="13019">MDDLTAHEHLAAARADVLRRRESLTRQFDAIAEASTFTTHDDEHDPEGATIAFERASVQGLLDGVRHELDALDRAEERLRAGTYGRCEQCGGEIAELRLDALPAAATCITCASSRRRR</sequence>
<dbReference type="PROSITE" id="PS01102">
    <property type="entry name" value="ZF_DKSA_1"/>
    <property type="match status" value="1"/>
</dbReference>
<gene>
    <name evidence="6" type="ORF">HF526_10140</name>
</gene>
<dbReference type="InterPro" id="IPR020458">
    <property type="entry name" value="Znf_DskA_TraR_CS"/>
</dbReference>
<accession>A0ABX1SBC8</accession>
<dbReference type="Gene3D" id="1.20.120.910">
    <property type="entry name" value="DksA, coiled-coil domain"/>
    <property type="match status" value="1"/>
</dbReference>
<name>A0ABX1SBC8_9PSEU</name>
<evidence type="ECO:0000256" key="4">
    <source>
        <dbReference type="PROSITE-ProRule" id="PRU00510"/>
    </source>
</evidence>
<feature type="zinc finger region" description="dksA C4-type" evidence="4">
    <location>
        <begin position="87"/>
        <end position="111"/>
    </location>
</feature>
<dbReference type="PANTHER" id="PTHR33823:SF4">
    <property type="entry name" value="GENERAL STRESS PROTEIN 16O"/>
    <property type="match status" value="1"/>
</dbReference>
<proteinExistence type="predicted"/>
<evidence type="ECO:0000256" key="1">
    <source>
        <dbReference type="ARBA" id="ARBA00022723"/>
    </source>
</evidence>
<comment type="caution">
    <text evidence="6">The sequence shown here is derived from an EMBL/GenBank/DDBJ whole genome shotgun (WGS) entry which is preliminary data.</text>
</comment>
<evidence type="ECO:0000256" key="3">
    <source>
        <dbReference type="ARBA" id="ARBA00022833"/>
    </source>
</evidence>
<keyword evidence="2" id="KW-0863">Zinc-finger</keyword>
<dbReference type="RefSeq" id="WP_169381165.1">
    <property type="nucleotide sequence ID" value="NZ_JAAXLA010000014.1"/>
</dbReference>
<organism evidence="6 7">
    <name type="scientific">Pseudonocardia acidicola</name>
    <dbReference type="NCBI Taxonomy" id="2724939"/>
    <lineage>
        <taxon>Bacteria</taxon>
        <taxon>Bacillati</taxon>
        <taxon>Actinomycetota</taxon>
        <taxon>Actinomycetes</taxon>
        <taxon>Pseudonocardiales</taxon>
        <taxon>Pseudonocardiaceae</taxon>
        <taxon>Pseudonocardia</taxon>
    </lineage>
</organism>
<keyword evidence="1" id="KW-0479">Metal-binding</keyword>
<dbReference type="SUPFAM" id="SSF57716">
    <property type="entry name" value="Glucocorticoid receptor-like (DNA-binding domain)"/>
    <property type="match status" value="1"/>
</dbReference>
<keyword evidence="7" id="KW-1185">Reference proteome</keyword>
<reference evidence="6 7" key="1">
    <citation type="submission" date="2020-04" db="EMBL/GenBank/DDBJ databases">
        <authorList>
            <person name="Klaysubun C."/>
            <person name="Duangmal K."/>
            <person name="Lipun K."/>
        </authorList>
    </citation>
    <scope>NUCLEOTIDE SEQUENCE [LARGE SCALE GENOMIC DNA]</scope>
    <source>
        <strain evidence="6 7">K10HN5</strain>
    </source>
</reference>
<dbReference type="PROSITE" id="PS51128">
    <property type="entry name" value="ZF_DKSA_2"/>
    <property type="match status" value="1"/>
</dbReference>